<dbReference type="PATRIC" id="fig|471514.4.peg.5175"/>
<accession>A0A0P9CLH1</accession>
<dbReference type="EMBL" id="LJCO01000045">
    <property type="protein sequence ID" value="KPV43858.1"/>
    <property type="molecule type" value="Genomic_DNA"/>
</dbReference>
<organism evidence="1 2">
    <name type="scientific">Alicyclobacillus ferrooxydans</name>
    <dbReference type="NCBI Taxonomy" id="471514"/>
    <lineage>
        <taxon>Bacteria</taxon>
        <taxon>Bacillati</taxon>
        <taxon>Bacillota</taxon>
        <taxon>Bacilli</taxon>
        <taxon>Bacillales</taxon>
        <taxon>Alicyclobacillaceae</taxon>
        <taxon>Alicyclobacillus</taxon>
    </lineage>
</organism>
<dbReference type="Proteomes" id="UP000050482">
    <property type="component" value="Unassembled WGS sequence"/>
</dbReference>
<sequence>MSGSIQSHQAFAQQRNVTDTVKFRVVSAEDFRALSGARVIVVASDGHVLKTGLTDSKGIWSASLTVPSDPRFNNMGVVTAICVANGHNENVVFEVPVKQGTVQPITLYPIKPKLRNEAHASLGQLHHLDVIEIVNKYAREIGLTKQPAIAGELGYAPWGPALKSGR</sequence>
<keyword evidence="2" id="KW-1185">Reference proteome</keyword>
<reference evidence="1 2" key="1">
    <citation type="submission" date="2015-09" db="EMBL/GenBank/DDBJ databases">
        <title>Draft genome sequence of Alicyclobacillus ferrooxydans DSM 22381.</title>
        <authorList>
            <person name="Hemp J."/>
        </authorList>
    </citation>
    <scope>NUCLEOTIDE SEQUENCE [LARGE SCALE GENOMIC DNA]</scope>
    <source>
        <strain evidence="1 2">TC-34</strain>
    </source>
</reference>
<evidence type="ECO:0000313" key="2">
    <source>
        <dbReference type="Proteomes" id="UP000050482"/>
    </source>
</evidence>
<gene>
    <name evidence="1" type="ORF">AN477_10555</name>
</gene>
<dbReference type="AlphaFoldDB" id="A0A0P9CLH1"/>
<comment type="caution">
    <text evidence="1">The sequence shown here is derived from an EMBL/GenBank/DDBJ whole genome shotgun (WGS) entry which is preliminary data.</text>
</comment>
<proteinExistence type="predicted"/>
<name>A0A0P9CLH1_9BACL</name>
<protein>
    <submittedName>
        <fullName evidence="1">Uncharacterized protein</fullName>
    </submittedName>
</protein>
<evidence type="ECO:0000313" key="1">
    <source>
        <dbReference type="EMBL" id="KPV43858.1"/>
    </source>
</evidence>